<dbReference type="SUPFAM" id="SSF56281">
    <property type="entry name" value="Metallo-hydrolase/oxidoreductase"/>
    <property type="match status" value="1"/>
</dbReference>
<keyword evidence="3" id="KW-1185">Reference proteome</keyword>
<dbReference type="InterPro" id="IPR001279">
    <property type="entry name" value="Metallo-B-lactamas"/>
</dbReference>
<dbReference type="Gene3D" id="3.60.15.10">
    <property type="entry name" value="Ribonuclease Z/Hydroxyacylglutathione hydrolase-like"/>
    <property type="match status" value="1"/>
</dbReference>
<organism evidence="2 3">
    <name type="scientific">Bosea psychrotolerans</name>
    <dbReference type="NCBI Taxonomy" id="1871628"/>
    <lineage>
        <taxon>Bacteria</taxon>
        <taxon>Pseudomonadati</taxon>
        <taxon>Pseudomonadota</taxon>
        <taxon>Alphaproteobacteria</taxon>
        <taxon>Hyphomicrobiales</taxon>
        <taxon>Boseaceae</taxon>
        <taxon>Bosea</taxon>
    </lineage>
</organism>
<accession>A0A2S4MB61</accession>
<dbReference type="AlphaFoldDB" id="A0A2S4MB61"/>
<dbReference type="Proteomes" id="UP000236919">
    <property type="component" value="Unassembled WGS sequence"/>
</dbReference>
<protein>
    <submittedName>
        <fullName evidence="2">Metallo-beta-lactamase superfamily protein</fullName>
    </submittedName>
</protein>
<reference evidence="2 3" key="1">
    <citation type="submission" date="2018-01" db="EMBL/GenBank/DDBJ databases">
        <title>Genomic Encyclopedia of Type Strains, Phase III (KMG-III): the genomes of soil and plant-associated and newly described type strains.</title>
        <authorList>
            <person name="Whitman W."/>
        </authorList>
    </citation>
    <scope>NUCLEOTIDE SEQUENCE [LARGE SCALE GENOMIC DNA]</scope>
    <source>
        <strain evidence="2 3">1131</strain>
    </source>
</reference>
<evidence type="ECO:0000313" key="3">
    <source>
        <dbReference type="Proteomes" id="UP000236919"/>
    </source>
</evidence>
<comment type="caution">
    <text evidence="2">The sequence shown here is derived from an EMBL/GenBank/DDBJ whole genome shotgun (WGS) entry which is preliminary data.</text>
</comment>
<proteinExistence type="predicted"/>
<feature type="domain" description="Metallo-beta-lactamase" evidence="1">
    <location>
        <begin position="40"/>
        <end position="236"/>
    </location>
</feature>
<dbReference type="InterPro" id="IPR036866">
    <property type="entry name" value="RibonucZ/Hydroxyglut_hydro"/>
</dbReference>
<dbReference type="SMART" id="SM00849">
    <property type="entry name" value="Lactamase_B"/>
    <property type="match status" value="1"/>
</dbReference>
<name>A0A2S4MB61_9HYPH</name>
<dbReference type="PROSITE" id="PS51257">
    <property type="entry name" value="PROKAR_LIPOPROTEIN"/>
    <property type="match status" value="1"/>
</dbReference>
<gene>
    <name evidence="2" type="ORF">CYD53_106228</name>
</gene>
<dbReference type="Pfam" id="PF00753">
    <property type="entry name" value="Lactamase_B"/>
    <property type="match status" value="1"/>
</dbReference>
<dbReference type="OrthoDB" id="7253658at2"/>
<evidence type="ECO:0000259" key="1">
    <source>
        <dbReference type="SMART" id="SM00849"/>
    </source>
</evidence>
<dbReference type="PANTHER" id="PTHR43717">
    <property type="entry name" value="ANAEROBIC NITRIC OXIDE REDUCTASE FLAVORUBREDOXIN"/>
    <property type="match status" value="1"/>
</dbReference>
<dbReference type="EMBL" id="PQFZ01000006">
    <property type="protein sequence ID" value="POR51944.1"/>
    <property type="molecule type" value="Genomic_DNA"/>
</dbReference>
<dbReference type="RefSeq" id="WP_103718529.1">
    <property type="nucleotide sequence ID" value="NZ_PQFZ01000006.1"/>
</dbReference>
<sequence length="269" mass="29588">MIISKPVGGKAELPRLITPSLLWAGGCMELELDGELVHSHFGMYAIKGSRKSILIDTGHPSHADLIDKALDEFVGEAGIDYIFPTHGEFPHFGLMPKWLVKYPNAKIVGDVRDYDLYYPEFANRLVQIEAGGAIDLGDRKVVLVPAIWNDLKDTLWAFDTGDRALFVADGFSVTHHHMPGACGLTAGEQPIPDRKMVRLLSELALQWTRYMNPSETFAALDGLIDIVRPRFICPAHGSVIEAPAQMLPLIKQGMALPSVTNPISPSRLP</sequence>
<dbReference type="PANTHER" id="PTHR43717:SF1">
    <property type="entry name" value="ANAEROBIC NITRIC OXIDE REDUCTASE FLAVORUBREDOXIN"/>
    <property type="match status" value="1"/>
</dbReference>
<evidence type="ECO:0000313" key="2">
    <source>
        <dbReference type="EMBL" id="POR51944.1"/>
    </source>
</evidence>